<dbReference type="InterPro" id="IPR034904">
    <property type="entry name" value="FSCA_dom_sf"/>
</dbReference>
<dbReference type="Pfam" id="PF01883">
    <property type="entry name" value="FeS_assembly_P"/>
    <property type="match status" value="1"/>
</dbReference>
<dbReference type="RefSeq" id="WP_130140897.1">
    <property type="nucleotide sequence ID" value="NZ_SGIT01000001.1"/>
</dbReference>
<dbReference type="EMBL" id="SGIT01000001">
    <property type="protein sequence ID" value="RZF62672.1"/>
    <property type="molecule type" value="Genomic_DNA"/>
</dbReference>
<dbReference type="PANTHER" id="PTHR42831">
    <property type="entry name" value="FE-S PROTEIN MATURATION AUXILIARY FACTOR YITW"/>
    <property type="match status" value="1"/>
</dbReference>
<dbReference type="InterPro" id="IPR052339">
    <property type="entry name" value="Fe-S_Maturation_MIP18"/>
</dbReference>
<name>A0A4Q6XY00_9SPHI</name>
<evidence type="ECO:0000313" key="2">
    <source>
        <dbReference type="EMBL" id="RZF62672.1"/>
    </source>
</evidence>
<proteinExistence type="predicted"/>
<gene>
    <name evidence="2" type="ORF">EWE74_07755</name>
</gene>
<dbReference type="PANTHER" id="PTHR42831:SF1">
    <property type="entry name" value="FE-S PROTEIN MATURATION AUXILIARY FACTOR YITW"/>
    <property type="match status" value="1"/>
</dbReference>
<dbReference type="OrthoDB" id="9805360at2"/>
<feature type="domain" description="MIP18 family-like" evidence="1">
    <location>
        <begin position="18"/>
        <end position="79"/>
    </location>
</feature>
<accession>A0A4Q6XY00</accession>
<keyword evidence="3" id="KW-1185">Reference proteome</keyword>
<dbReference type="Gene3D" id="3.30.300.130">
    <property type="entry name" value="Fe-S cluster assembly (FSCA)"/>
    <property type="match status" value="1"/>
</dbReference>
<evidence type="ECO:0000313" key="3">
    <source>
        <dbReference type="Proteomes" id="UP000292855"/>
    </source>
</evidence>
<reference evidence="2 3" key="1">
    <citation type="submission" date="2019-02" db="EMBL/GenBank/DDBJ databases">
        <authorList>
            <person name="Li Y."/>
        </authorList>
    </citation>
    <scope>NUCLEOTIDE SEQUENCE [LARGE SCALE GENOMIC DNA]</scope>
    <source>
        <strain evidence="2 3">30C10-4-7</strain>
    </source>
</reference>
<dbReference type="InterPro" id="IPR002744">
    <property type="entry name" value="MIP18-like"/>
</dbReference>
<evidence type="ECO:0000259" key="1">
    <source>
        <dbReference type="Pfam" id="PF01883"/>
    </source>
</evidence>
<protein>
    <submittedName>
        <fullName evidence="2">Metal-sulfur cluster assembly factor</fullName>
    </submittedName>
</protein>
<dbReference type="SUPFAM" id="SSF117916">
    <property type="entry name" value="Fe-S cluster assembly (FSCA) domain-like"/>
    <property type="match status" value="1"/>
</dbReference>
<organism evidence="2 3">
    <name type="scientific">Sphingobacterium corticibacterium</name>
    <dbReference type="NCBI Taxonomy" id="2484746"/>
    <lineage>
        <taxon>Bacteria</taxon>
        <taxon>Pseudomonadati</taxon>
        <taxon>Bacteroidota</taxon>
        <taxon>Sphingobacteriia</taxon>
        <taxon>Sphingobacteriales</taxon>
        <taxon>Sphingobacteriaceae</taxon>
        <taxon>Sphingobacterium</taxon>
    </lineage>
</organism>
<comment type="caution">
    <text evidence="2">The sequence shown here is derived from an EMBL/GenBank/DDBJ whole genome shotgun (WGS) entry which is preliminary data.</text>
</comment>
<dbReference type="Proteomes" id="UP000292855">
    <property type="component" value="Unassembled WGS sequence"/>
</dbReference>
<dbReference type="AlphaFoldDB" id="A0A4Q6XY00"/>
<sequence length="107" mass="12225">MNIKTNNEEKCDYALLGLSHVEDPEIGLNIVDLGLIYELYFDDADNKIICFMTLTTQFCPMGEAITTDTRDSLTKSFPGWEIILHLVFEPAWNFSMISPEGREFLGR</sequence>